<dbReference type="RefSeq" id="WP_141999284.1">
    <property type="nucleotide sequence ID" value="NZ_VFML01000001.1"/>
</dbReference>
<proteinExistence type="predicted"/>
<dbReference type="EMBL" id="VFML01000001">
    <property type="protein sequence ID" value="TQJ03511.1"/>
    <property type="molecule type" value="Genomic_DNA"/>
</dbReference>
<evidence type="ECO:0000313" key="2">
    <source>
        <dbReference type="Proteomes" id="UP000320876"/>
    </source>
</evidence>
<dbReference type="Proteomes" id="UP000320876">
    <property type="component" value="Unassembled WGS sequence"/>
</dbReference>
<protein>
    <submittedName>
        <fullName evidence="1">Uncharacterized protein</fullName>
    </submittedName>
</protein>
<comment type="caution">
    <text evidence="1">The sequence shown here is derived from an EMBL/GenBank/DDBJ whole genome shotgun (WGS) entry which is preliminary data.</text>
</comment>
<evidence type="ECO:0000313" key="1">
    <source>
        <dbReference type="EMBL" id="TQJ03511.1"/>
    </source>
</evidence>
<dbReference type="AlphaFoldDB" id="A0A542DK79"/>
<accession>A0A542DK79</accession>
<sequence length="151" mass="16461">MPFALSRTRRAVAIIVMAIVAITGATVTTAIPAHAQGYWAQKCGPGFSLYGKASLRPGDYAHVRVFKRHSGSNTDWCAITVRHGLAEGNRSWTAVKLARGQSYNWKKIDRGHFKYYAGPVRIWNSHHASFEGRITYNGVKGAVSGVATPSS</sequence>
<name>A0A542DK79_AMYCI</name>
<reference evidence="1 2" key="1">
    <citation type="submission" date="2019-06" db="EMBL/GenBank/DDBJ databases">
        <title>Sequencing the genomes of 1000 actinobacteria strains.</title>
        <authorList>
            <person name="Klenk H.-P."/>
        </authorList>
    </citation>
    <scope>NUCLEOTIDE SEQUENCE [LARGE SCALE GENOMIC DNA]</scope>
    <source>
        <strain evidence="1 2">DSM 45679</strain>
    </source>
</reference>
<organism evidence="1 2">
    <name type="scientific">Amycolatopsis cihanbeyliensis</name>
    <dbReference type="NCBI Taxonomy" id="1128664"/>
    <lineage>
        <taxon>Bacteria</taxon>
        <taxon>Bacillati</taxon>
        <taxon>Actinomycetota</taxon>
        <taxon>Actinomycetes</taxon>
        <taxon>Pseudonocardiales</taxon>
        <taxon>Pseudonocardiaceae</taxon>
        <taxon>Amycolatopsis</taxon>
    </lineage>
</organism>
<dbReference type="OrthoDB" id="1099523at2"/>
<gene>
    <name evidence="1" type="ORF">FB471_3273</name>
</gene>
<keyword evidence="2" id="KW-1185">Reference proteome</keyword>